<dbReference type="EMBL" id="MN739897">
    <property type="protein sequence ID" value="QHT76547.1"/>
    <property type="molecule type" value="Genomic_DNA"/>
</dbReference>
<proteinExistence type="predicted"/>
<reference evidence="1" key="1">
    <citation type="journal article" date="2020" name="Nature">
        <title>Giant virus diversity and host interactions through global metagenomics.</title>
        <authorList>
            <person name="Schulz F."/>
            <person name="Roux S."/>
            <person name="Paez-Espino D."/>
            <person name="Jungbluth S."/>
            <person name="Walsh D.A."/>
            <person name="Denef V.J."/>
            <person name="McMahon K.D."/>
            <person name="Konstantinidis K.T."/>
            <person name="Eloe-Fadrosh E.A."/>
            <person name="Kyrpides N.C."/>
            <person name="Woyke T."/>
        </authorList>
    </citation>
    <scope>NUCLEOTIDE SEQUENCE</scope>
    <source>
        <strain evidence="1">GVMAG-M-3300023179-82</strain>
    </source>
</reference>
<evidence type="ECO:0000313" key="1">
    <source>
        <dbReference type="EMBL" id="QHT76547.1"/>
    </source>
</evidence>
<organism evidence="1">
    <name type="scientific">viral metagenome</name>
    <dbReference type="NCBI Taxonomy" id="1070528"/>
    <lineage>
        <taxon>unclassified sequences</taxon>
        <taxon>metagenomes</taxon>
        <taxon>organismal metagenomes</taxon>
    </lineage>
</organism>
<accession>A0A6C0H825</accession>
<name>A0A6C0H825_9ZZZZ</name>
<sequence>MSIYKSKNIILVILNNYKFKIIIFYKSKIVF</sequence>
<protein>
    <submittedName>
        <fullName evidence="1">Uncharacterized protein</fullName>
    </submittedName>
</protein>
<dbReference type="AlphaFoldDB" id="A0A6C0H825"/>